<evidence type="ECO:0000259" key="5">
    <source>
        <dbReference type="Pfam" id="PF22725"/>
    </source>
</evidence>
<evidence type="ECO:0000313" key="6">
    <source>
        <dbReference type="EMBL" id="GGS67110.1"/>
    </source>
</evidence>
<dbReference type="Pfam" id="PF01408">
    <property type="entry name" value="GFO_IDH_MocA"/>
    <property type="match status" value="1"/>
</dbReference>
<organism evidence="6 7">
    <name type="scientific">Streptomyces griseoviridis</name>
    <dbReference type="NCBI Taxonomy" id="45398"/>
    <lineage>
        <taxon>Bacteria</taxon>
        <taxon>Bacillati</taxon>
        <taxon>Actinomycetota</taxon>
        <taxon>Actinomycetes</taxon>
        <taxon>Kitasatosporales</taxon>
        <taxon>Streptomycetaceae</taxon>
        <taxon>Streptomyces</taxon>
    </lineage>
</organism>
<dbReference type="InterPro" id="IPR036291">
    <property type="entry name" value="NAD(P)-bd_dom_sf"/>
</dbReference>
<dbReference type="PANTHER" id="PTHR43708">
    <property type="entry name" value="CONSERVED EXPRESSED OXIDOREDUCTASE (EUROFUNG)"/>
    <property type="match status" value="1"/>
</dbReference>
<feature type="domain" description="GFO/IDH/MocA-like oxidoreductase" evidence="5">
    <location>
        <begin position="164"/>
        <end position="299"/>
    </location>
</feature>
<comment type="caution">
    <text evidence="6">The sequence shown here is derived from an EMBL/GenBank/DDBJ whole genome shotgun (WGS) entry which is preliminary data.</text>
</comment>
<gene>
    <name evidence="6" type="primary">rifL</name>
    <name evidence="6" type="ORF">GCM10010238_64810</name>
</gene>
<feature type="region of interest" description="Disordered" evidence="3">
    <location>
        <begin position="1"/>
        <end position="25"/>
    </location>
</feature>
<dbReference type="Pfam" id="PF22725">
    <property type="entry name" value="GFO_IDH_MocA_C3"/>
    <property type="match status" value="1"/>
</dbReference>
<comment type="similarity">
    <text evidence="1">Belongs to the Gfo/Idh/MocA family.</text>
</comment>
<evidence type="ECO:0000256" key="1">
    <source>
        <dbReference type="ARBA" id="ARBA00010928"/>
    </source>
</evidence>
<evidence type="ECO:0000313" key="7">
    <source>
        <dbReference type="Proteomes" id="UP000653493"/>
    </source>
</evidence>
<dbReference type="InterPro" id="IPR051317">
    <property type="entry name" value="Gfo/Idh/MocA_oxidoreduct"/>
</dbReference>
<dbReference type="PANTHER" id="PTHR43708:SF5">
    <property type="entry name" value="CONSERVED EXPRESSED OXIDOREDUCTASE (EUROFUNG)-RELATED"/>
    <property type="match status" value="1"/>
</dbReference>
<proteinExistence type="inferred from homology"/>
<accession>A0A918GV65</accession>
<reference evidence="6" key="2">
    <citation type="submission" date="2020-09" db="EMBL/GenBank/DDBJ databases">
        <authorList>
            <person name="Sun Q."/>
            <person name="Ohkuma M."/>
        </authorList>
    </citation>
    <scope>NUCLEOTIDE SEQUENCE</scope>
    <source>
        <strain evidence="6">JCM 4234</strain>
    </source>
</reference>
<feature type="region of interest" description="Disordered" evidence="3">
    <location>
        <begin position="382"/>
        <end position="407"/>
    </location>
</feature>
<dbReference type="AlphaFoldDB" id="A0A918GV65"/>
<name>A0A918GV65_STRGD</name>
<dbReference type="GO" id="GO:0000166">
    <property type="term" value="F:nucleotide binding"/>
    <property type="evidence" value="ECO:0007669"/>
    <property type="project" value="InterPro"/>
</dbReference>
<dbReference type="Gene3D" id="3.30.360.10">
    <property type="entry name" value="Dihydrodipicolinate Reductase, domain 2"/>
    <property type="match status" value="1"/>
</dbReference>
<feature type="domain" description="Gfo/Idh/MocA-like oxidoreductase N-terminal" evidence="4">
    <location>
        <begin position="28"/>
        <end position="137"/>
    </location>
</feature>
<dbReference type="GO" id="GO:0016491">
    <property type="term" value="F:oxidoreductase activity"/>
    <property type="evidence" value="ECO:0007669"/>
    <property type="project" value="UniProtKB-KW"/>
</dbReference>
<protein>
    <submittedName>
        <fullName evidence="6">Oxidoreductase</fullName>
    </submittedName>
</protein>
<dbReference type="InterPro" id="IPR055170">
    <property type="entry name" value="GFO_IDH_MocA-like_dom"/>
</dbReference>
<evidence type="ECO:0000256" key="3">
    <source>
        <dbReference type="SAM" id="MobiDB-lite"/>
    </source>
</evidence>
<dbReference type="InterPro" id="IPR000683">
    <property type="entry name" value="Gfo/Idh/MocA-like_OxRdtase_N"/>
</dbReference>
<keyword evidence="7" id="KW-1185">Reference proteome</keyword>
<dbReference type="Gene3D" id="3.40.50.720">
    <property type="entry name" value="NAD(P)-binding Rossmann-like Domain"/>
    <property type="match status" value="1"/>
</dbReference>
<keyword evidence="2" id="KW-0560">Oxidoreductase</keyword>
<evidence type="ECO:0000259" key="4">
    <source>
        <dbReference type="Pfam" id="PF01408"/>
    </source>
</evidence>
<reference evidence="6" key="1">
    <citation type="journal article" date="2014" name="Int. J. Syst. Evol. Microbiol.">
        <title>Complete genome sequence of Corynebacterium casei LMG S-19264T (=DSM 44701T), isolated from a smear-ripened cheese.</title>
        <authorList>
            <consortium name="US DOE Joint Genome Institute (JGI-PGF)"/>
            <person name="Walter F."/>
            <person name="Albersmeier A."/>
            <person name="Kalinowski J."/>
            <person name="Ruckert C."/>
        </authorList>
    </citation>
    <scope>NUCLEOTIDE SEQUENCE</scope>
    <source>
        <strain evidence="6">JCM 4234</strain>
    </source>
</reference>
<dbReference type="SUPFAM" id="SSF55347">
    <property type="entry name" value="Glyceraldehyde-3-phosphate dehydrogenase-like, C-terminal domain"/>
    <property type="match status" value="1"/>
</dbReference>
<dbReference type="Proteomes" id="UP000653493">
    <property type="component" value="Unassembled WGS sequence"/>
</dbReference>
<sequence length="407" mass="42118">MPGAADAPSVPGTAAAPARSRPADAPPLRTAVLGAGWVSRTVWVPLLEAHPAFEVAALVDADQAAARALAPPGREVVVGTGPEDLVGLPLDLAVIALPNHLHVPVARTLLGRGVPVFVEKPVCRTAAEARALAEAARGGAGVHAGSAARHRADVRALAALLPSLGDLRALDLDWSRASGIPERDGWFTDRRLAGGGALLDLGWHLLDVGFDLLGRPGVTDALGTVSGDWLGDADAVADWSGRGRDGGTPARTADDLVEDTARGFLLTDTGVAVSLRARWASHQAVDHTTVTVEGTKGVAVLRGTFGFSPHRVQRSSLTVLRRGERTEVALPEEPVGVEYERLVEHLARRLTGPEASSPDAGGGSLAEIGVLASCVDRLYAAAGRPGLPTKPPEPPRGQGAPKTRQSL</sequence>
<dbReference type="SUPFAM" id="SSF51735">
    <property type="entry name" value="NAD(P)-binding Rossmann-fold domains"/>
    <property type="match status" value="1"/>
</dbReference>
<evidence type="ECO:0000256" key="2">
    <source>
        <dbReference type="ARBA" id="ARBA00023002"/>
    </source>
</evidence>
<dbReference type="EMBL" id="BMSL01000034">
    <property type="protein sequence ID" value="GGS67110.1"/>
    <property type="molecule type" value="Genomic_DNA"/>
</dbReference>